<evidence type="ECO:0000256" key="5">
    <source>
        <dbReference type="ARBA" id="ARBA00022553"/>
    </source>
</evidence>
<keyword evidence="16" id="KW-1185">Reference proteome</keyword>
<evidence type="ECO:0000256" key="8">
    <source>
        <dbReference type="ARBA" id="ARBA00022777"/>
    </source>
</evidence>
<evidence type="ECO:0000256" key="1">
    <source>
        <dbReference type="ARBA" id="ARBA00000085"/>
    </source>
</evidence>
<keyword evidence="8 15" id="KW-0418">Kinase</keyword>
<gene>
    <name evidence="15" type="ORF">WN71_023555</name>
</gene>
<dbReference type="Proteomes" id="UP000034196">
    <property type="component" value="Unassembled WGS sequence"/>
</dbReference>
<keyword evidence="5" id="KW-0597">Phosphoprotein</keyword>
<dbReference type="SMART" id="SM00388">
    <property type="entry name" value="HisKA"/>
    <property type="match status" value="1"/>
</dbReference>
<dbReference type="Pfam" id="PF00512">
    <property type="entry name" value="HisKA"/>
    <property type="match status" value="1"/>
</dbReference>
<dbReference type="InterPro" id="IPR036890">
    <property type="entry name" value="HATPase_C_sf"/>
</dbReference>
<evidence type="ECO:0000256" key="12">
    <source>
        <dbReference type="SAM" id="Phobius"/>
    </source>
</evidence>
<keyword evidence="7 12" id="KW-0812">Transmembrane</keyword>
<keyword evidence="6" id="KW-0808">Transferase</keyword>
<feature type="domain" description="HAMP" evidence="14">
    <location>
        <begin position="196"/>
        <end position="258"/>
    </location>
</feature>
<evidence type="ECO:0000313" key="16">
    <source>
        <dbReference type="Proteomes" id="UP000034196"/>
    </source>
</evidence>
<comment type="cofactor">
    <cofactor evidence="2">
        <name>a divalent metal cation</name>
        <dbReference type="ChEBI" id="CHEBI:60240"/>
    </cofactor>
</comment>
<dbReference type="Gene3D" id="3.30.565.10">
    <property type="entry name" value="Histidine kinase-like ATPase, C-terminal domain"/>
    <property type="match status" value="1"/>
</dbReference>
<evidence type="ECO:0000259" key="14">
    <source>
        <dbReference type="PROSITE" id="PS50885"/>
    </source>
</evidence>
<comment type="caution">
    <text evidence="15">The sequence shown here is derived from an EMBL/GenBank/DDBJ whole genome shotgun (WGS) entry which is preliminary data.</text>
</comment>
<dbReference type="PRINTS" id="PR00344">
    <property type="entry name" value="BCTRLSENSOR"/>
</dbReference>
<dbReference type="PANTHER" id="PTHR45436:SF5">
    <property type="entry name" value="SENSOR HISTIDINE KINASE TRCS"/>
    <property type="match status" value="1"/>
</dbReference>
<dbReference type="Gene3D" id="6.10.340.10">
    <property type="match status" value="1"/>
</dbReference>
<sequence length="503" mass="52781">MTPVPGGAGPARGRGRSLRTRLALSLSVLMAVVCAAMSVATVLVQGAYLRRDLDQRVVEAAERSQGVLHVWNGGAQGVQFLRLRGQAAGTLGARTDFRGRVLVGGVVDHHGRRRQLSAAQCAALDALPLDGSPHTRVVPGLGTYRLTALSDGGTPVVAGLPTAEGERLIRRLVMLETVIAAAGLVLAGGICAVTVGRQLRPLSRVAATAAEVARVPLDRGEITGLSRVSPRDADPGTETGQVAAALNRLIDHVERSLAGRQRTEERMRRFLADVGHELRTPLASIAGYAQLMTAGSARTAPEVAWRRVSAQSARMTALVEDLLLLARLDEGRRLERAEVNVATLVAEAVWDARAAGDDHRWQVALRLGPAVSVVGDHARLHQVLANLLANAQAHTPPGTHIGVTAVASRDRCEIHVHDDGPGIPAALLPSVFERFTRADASRTRTAGRPGGTGLGLAIAAAITRAHGGRIDVRSAPGDTEFTVVLPLTGHPVEGHPASPEGDS</sequence>
<dbReference type="SMART" id="SM00387">
    <property type="entry name" value="HATPase_c"/>
    <property type="match status" value="1"/>
</dbReference>
<dbReference type="PANTHER" id="PTHR45436">
    <property type="entry name" value="SENSOR HISTIDINE KINASE YKOH"/>
    <property type="match status" value="1"/>
</dbReference>
<evidence type="ECO:0000256" key="2">
    <source>
        <dbReference type="ARBA" id="ARBA00001968"/>
    </source>
</evidence>
<dbReference type="GO" id="GO:0005509">
    <property type="term" value="F:calcium ion binding"/>
    <property type="evidence" value="ECO:0007669"/>
    <property type="project" value="UniProtKB-ARBA"/>
</dbReference>
<dbReference type="Pfam" id="PF02518">
    <property type="entry name" value="HATPase_c"/>
    <property type="match status" value="1"/>
</dbReference>
<dbReference type="SMART" id="SM00304">
    <property type="entry name" value="HAMP"/>
    <property type="match status" value="1"/>
</dbReference>
<dbReference type="InterPro" id="IPR004358">
    <property type="entry name" value="Sig_transdc_His_kin-like_C"/>
</dbReference>
<feature type="domain" description="Histidine kinase" evidence="13">
    <location>
        <begin position="273"/>
        <end position="489"/>
    </location>
</feature>
<dbReference type="EC" id="2.7.13.3" evidence="4"/>
<dbReference type="InterPro" id="IPR050428">
    <property type="entry name" value="TCS_sensor_his_kinase"/>
</dbReference>
<dbReference type="PROSITE" id="PS50109">
    <property type="entry name" value="HIS_KIN"/>
    <property type="match status" value="1"/>
</dbReference>
<dbReference type="InterPro" id="IPR003660">
    <property type="entry name" value="HAMP_dom"/>
</dbReference>
<dbReference type="FunFam" id="1.10.287.130:FF:000001">
    <property type="entry name" value="Two-component sensor histidine kinase"/>
    <property type="match status" value="1"/>
</dbReference>
<name>A0A1J4NTA5_9ACTN</name>
<dbReference type="STRING" id="1428628.WN71_023555"/>
<evidence type="ECO:0000256" key="9">
    <source>
        <dbReference type="ARBA" id="ARBA00022989"/>
    </source>
</evidence>
<comment type="catalytic activity">
    <reaction evidence="1">
        <text>ATP + protein L-histidine = ADP + protein N-phospho-L-histidine.</text>
        <dbReference type="EC" id="2.7.13.3"/>
    </reaction>
</comment>
<dbReference type="InterPro" id="IPR003594">
    <property type="entry name" value="HATPase_dom"/>
</dbReference>
<keyword evidence="10" id="KW-0902">Two-component regulatory system</keyword>
<dbReference type="CDD" id="cd00075">
    <property type="entry name" value="HATPase"/>
    <property type="match status" value="1"/>
</dbReference>
<dbReference type="GO" id="GO:0005886">
    <property type="term" value="C:plasma membrane"/>
    <property type="evidence" value="ECO:0007669"/>
    <property type="project" value="UniProtKB-SubCell"/>
</dbReference>
<evidence type="ECO:0000256" key="11">
    <source>
        <dbReference type="ARBA" id="ARBA00023136"/>
    </source>
</evidence>
<evidence type="ECO:0000256" key="3">
    <source>
        <dbReference type="ARBA" id="ARBA00004236"/>
    </source>
</evidence>
<dbReference type="Gene3D" id="1.10.287.130">
    <property type="match status" value="1"/>
</dbReference>
<dbReference type="InterPro" id="IPR005467">
    <property type="entry name" value="His_kinase_dom"/>
</dbReference>
<dbReference type="SUPFAM" id="SSF55874">
    <property type="entry name" value="ATPase domain of HSP90 chaperone/DNA topoisomerase II/histidine kinase"/>
    <property type="match status" value="1"/>
</dbReference>
<organism evidence="15 16">
    <name type="scientific">Streptomyces mangrovisoli</name>
    <dbReference type="NCBI Taxonomy" id="1428628"/>
    <lineage>
        <taxon>Bacteria</taxon>
        <taxon>Bacillati</taxon>
        <taxon>Actinomycetota</taxon>
        <taxon>Actinomycetes</taxon>
        <taxon>Kitasatosporales</taxon>
        <taxon>Streptomycetaceae</taxon>
        <taxon>Streptomyces</taxon>
    </lineage>
</organism>
<feature type="transmembrane region" description="Helical" evidence="12">
    <location>
        <begin position="22"/>
        <end position="44"/>
    </location>
</feature>
<dbReference type="CDD" id="cd00082">
    <property type="entry name" value="HisKA"/>
    <property type="match status" value="1"/>
</dbReference>
<feature type="transmembrane region" description="Helical" evidence="12">
    <location>
        <begin position="172"/>
        <end position="195"/>
    </location>
</feature>
<dbReference type="InterPro" id="IPR003661">
    <property type="entry name" value="HisK_dim/P_dom"/>
</dbReference>
<evidence type="ECO:0000256" key="10">
    <source>
        <dbReference type="ARBA" id="ARBA00023012"/>
    </source>
</evidence>
<dbReference type="SUPFAM" id="SSF47384">
    <property type="entry name" value="Homodimeric domain of signal transducing histidine kinase"/>
    <property type="match status" value="1"/>
</dbReference>
<proteinExistence type="predicted"/>
<evidence type="ECO:0000256" key="7">
    <source>
        <dbReference type="ARBA" id="ARBA00022692"/>
    </source>
</evidence>
<dbReference type="GO" id="GO:0000155">
    <property type="term" value="F:phosphorelay sensor kinase activity"/>
    <property type="evidence" value="ECO:0007669"/>
    <property type="project" value="InterPro"/>
</dbReference>
<dbReference type="EMBL" id="LAVA02000057">
    <property type="protein sequence ID" value="OIJ65536.1"/>
    <property type="molecule type" value="Genomic_DNA"/>
</dbReference>
<dbReference type="AlphaFoldDB" id="A0A1J4NTA5"/>
<evidence type="ECO:0000313" key="15">
    <source>
        <dbReference type="EMBL" id="OIJ65536.1"/>
    </source>
</evidence>
<comment type="subcellular location">
    <subcellularLocation>
        <location evidence="3">Cell membrane</location>
    </subcellularLocation>
</comment>
<keyword evidence="11 12" id="KW-0472">Membrane</keyword>
<evidence type="ECO:0000256" key="6">
    <source>
        <dbReference type="ARBA" id="ARBA00022679"/>
    </source>
</evidence>
<accession>A0A1J4NTA5</accession>
<dbReference type="PROSITE" id="PS50885">
    <property type="entry name" value="HAMP"/>
    <property type="match status" value="1"/>
</dbReference>
<dbReference type="InterPro" id="IPR036097">
    <property type="entry name" value="HisK_dim/P_sf"/>
</dbReference>
<keyword evidence="9 12" id="KW-1133">Transmembrane helix</keyword>
<reference evidence="15" key="1">
    <citation type="submission" date="2016-10" db="EMBL/GenBank/DDBJ databases">
        <title>Genome sequence of Streptomyces mangrovisoli MUSC 149.</title>
        <authorList>
            <person name="Lee L.-H."/>
            <person name="Ser H.-L."/>
        </authorList>
    </citation>
    <scope>NUCLEOTIDE SEQUENCE [LARGE SCALE GENOMIC DNA]</scope>
    <source>
        <strain evidence="15">MUSC 149</strain>
    </source>
</reference>
<evidence type="ECO:0000256" key="4">
    <source>
        <dbReference type="ARBA" id="ARBA00012438"/>
    </source>
</evidence>
<evidence type="ECO:0000259" key="13">
    <source>
        <dbReference type="PROSITE" id="PS50109"/>
    </source>
</evidence>
<dbReference type="FunFam" id="3.30.565.10:FF:000006">
    <property type="entry name" value="Sensor histidine kinase WalK"/>
    <property type="match status" value="1"/>
</dbReference>
<protein>
    <recommendedName>
        <fullName evidence="4">histidine kinase</fullName>
        <ecNumber evidence="4">2.7.13.3</ecNumber>
    </recommendedName>
</protein>